<dbReference type="EMBL" id="NEDP02001340">
    <property type="protein sequence ID" value="OWF53480.1"/>
    <property type="molecule type" value="Genomic_DNA"/>
</dbReference>
<gene>
    <name evidence="1" type="ORF">KP79_PYT22945</name>
</gene>
<evidence type="ECO:0000313" key="1">
    <source>
        <dbReference type="EMBL" id="OWF53480.1"/>
    </source>
</evidence>
<reference evidence="1 2" key="1">
    <citation type="journal article" date="2017" name="Nat. Ecol. Evol.">
        <title>Scallop genome provides insights into evolution of bilaterian karyotype and development.</title>
        <authorList>
            <person name="Wang S."/>
            <person name="Zhang J."/>
            <person name="Jiao W."/>
            <person name="Li J."/>
            <person name="Xun X."/>
            <person name="Sun Y."/>
            <person name="Guo X."/>
            <person name="Huan P."/>
            <person name="Dong B."/>
            <person name="Zhang L."/>
            <person name="Hu X."/>
            <person name="Sun X."/>
            <person name="Wang J."/>
            <person name="Zhao C."/>
            <person name="Wang Y."/>
            <person name="Wang D."/>
            <person name="Huang X."/>
            <person name="Wang R."/>
            <person name="Lv J."/>
            <person name="Li Y."/>
            <person name="Zhang Z."/>
            <person name="Liu B."/>
            <person name="Lu W."/>
            <person name="Hui Y."/>
            <person name="Liang J."/>
            <person name="Zhou Z."/>
            <person name="Hou R."/>
            <person name="Li X."/>
            <person name="Liu Y."/>
            <person name="Li H."/>
            <person name="Ning X."/>
            <person name="Lin Y."/>
            <person name="Zhao L."/>
            <person name="Xing Q."/>
            <person name="Dou J."/>
            <person name="Li Y."/>
            <person name="Mao J."/>
            <person name="Guo H."/>
            <person name="Dou H."/>
            <person name="Li T."/>
            <person name="Mu C."/>
            <person name="Jiang W."/>
            <person name="Fu Q."/>
            <person name="Fu X."/>
            <person name="Miao Y."/>
            <person name="Liu J."/>
            <person name="Yu Q."/>
            <person name="Li R."/>
            <person name="Liao H."/>
            <person name="Li X."/>
            <person name="Kong Y."/>
            <person name="Jiang Z."/>
            <person name="Chourrout D."/>
            <person name="Li R."/>
            <person name="Bao Z."/>
        </authorList>
    </citation>
    <scope>NUCLEOTIDE SEQUENCE [LARGE SCALE GENOMIC DNA]</scope>
    <source>
        <strain evidence="1 2">PY_sf001</strain>
    </source>
</reference>
<name>A0A210QXM1_MIZYE</name>
<organism evidence="1 2">
    <name type="scientific">Mizuhopecten yessoensis</name>
    <name type="common">Japanese scallop</name>
    <name type="synonym">Patinopecten yessoensis</name>
    <dbReference type="NCBI Taxonomy" id="6573"/>
    <lineage>
        <taxon>Eukaryota</taxon>
        <taxon>Metazoa</taxon>
        <taxon>Spiralia</taxon>
        <taxon>Lophotrochozoa</taxon>
        <taxon>Mollusca</taxon>
        <taxon>Bivalvia</taxon>
        <taxon>Autobranchia</taxon>
        <taxon>Pteriomorphia</taxon>
        <taxon>Pectinida</taxon>
        <taxon>Pectinoidea</taxon>
        <taxon>Pectinidae</taxon>
        <taxon>Mizuhopecten</taxon>
    </lineage>
</organism>
<protein>
    <submittedName>
        <fullName evidence="1">Uncharacterized protein</fullName>
    </submittedName>
</protein>
<dbReference type="Proteomes" id="UP000242188">
    <property type="component" value="Unassembled WGS sequence"/>
</dbReference>
<dbReference type="AlphaFoldDB" id="A0A210QXM1"/>
<accession>A0A210QXM1</accession>
<comment type="caution">
    <text evidence="1">The sequence shown here is derived from an EMBL/GenBank/DDBJ whole genome shotgun (WGS) entry which is preliminary data.</text>
</comment>
<evidence type="ECO:0000313" key="2">
    <source>
        <dbReference type="Proteomes" id="UP000242188"/>
    </source>
</evidence>
<keyword evidence="2" id="KW-1185">Reference proteome</keyword>
<proteinExistence type="predicted"/>
<sequence length="78" mass="8229">MQRQANLVSEEIKALNKKDMAEKTGQVVDGDADPSTIGIALDGRTSCAGQMLGGKCYYVNCSGGHSDSTANTDRYDGL</sequence>